<proteinExistence type="predicted"/>
<dbReference type="AlphaFoldDB" id="A0AA88H2E9"/>
<gene>
    <name evidence="2" type="ORF">C9374_012671</name>
</gene>
<name>A0AA88H2E9_NAELO</name>
<keyword evidence="3" id="KW-1185">Reference proteome</keyword>
<feature type="region of interest" description="Disordered" evidence="1">
    <location>
        <begin position="37"/>
        <end position="120"/>
    </location>
</feature>
<dbReference type="GeneID" id="68105125"/>
<sequence>MFVSSMQRSCALASTTFIKNETKEICKTCRESYMLKETSSTTTTGSNPATISTTTTTTTRTSSPNSSMSMLSSMNEVSSPKKRKFDHLQDLADSNDDDHETNTAPNTSILQDQTSQRGDTSTLEARMKATQVLTLPQLKKQLDECSEMYPDLMQTLISLVRKHVLTKQHVLDECKEFLDRNLQEPHSSITENEEELAPSHNKRKNEEEEEDKEEE</sequence>
<evidence type="ECO:0000256" key="1">
    <source>
        <dbReference type="SAM" id="MobiDB-lite"/>
    </source>
</evidence>
<reference evidence="2 3" key="1">
    <citation type="journal article" date="2018" name="BMC Genomics">
        <title>The genome of Naegleria lovaniensis, the basis for a comparative approach to unravel pathogenicity factors of the human pathogenic amoeba N. fowleri.</title>
        <authorList>
            <person name="Liechti N."/>
            <person name="Schurch N."/>
            <person name="Bruggmann R."/>
            <person name="Wittwer M."/>
        </authorList>
    </citation>
    <scope>NUCLEOTIDE SEQUENCE [LARGE SCALE GENOMIC DNA]</scope>
    <source>
        <strain evidence="2 3">ATCC 30569</strain>
    </source>
</reference>
<protein>
    <submittedName>
        <fullName evidence="2">Uncharacterized protein</fullName>
    </submittedName>
</protein>
<accession>A0AA88H2E9</accession>
<organism evidence="2 3">
    <name type="scientific">Naegleria lovaniensis</name>
    <name type="common">Amoeba</name>
    <dbReference type="NCBI Taxonomy" id="51637"/>
    <lineage>
        <taxon>Eukaryota</taxon>
        <taxon>Discoba</taxon>
        <taxon>Heterolobosea</taxon>
        <taxon>Tetramitia</taxon>
        <taxon>Eutetramitia</taxon>
        <taxon>Vahlkampfiidae</taxon>
        <taxon>Naegleria</taxon>
    </lineage>
</organism>
<feature type="compositionally biased region" description="Low complexity" evidence="1">
    <location>
        <begin position="38"/>
        <end position="78"/>
    </location>
</feature>
<evidence type="ECO:0000313" key="3">
    <source>
        <dbReference type="Proteomes" id="UP000816034"/>
    </source>
</evidence>
<evidence type="ECO:0000313" key="2">
    <source>
        <dbReference type="EMBL" id="KAG2392419.1"/>
    </source>
</evidence>
<dbReference type="EMBL" id="PYSW02000005">
    <property type="protein sequence ID" value="KAG2392419.1"/>
    <property type="molecule type" value="Genomic_DNA"/>
</dbReference>
<comment type="caution">
    <text evidence="2">The sequence shown here is derived from an EMBL/GenBank/DDBJ whole genome shotgun (WGS) entry which is preliminary data.</text>
</comment>
<feature type="compositionally biased region" description="Polar residues" evidence="1">
    <location>
        <begin position="102"/>
        <end position="120"/>
    </location>
</feature>
<dbReference type="Proteomes" id="UP000816034">
    <property type="component" value="Unassembled WGS sequence"/>
</dbReference>
<dbReference type="RefSeq" id="XP_044554313.1">
    <property type="nucleotide sequence ID" value="XM_044688463.1"/>
</dbReference>
<feature type="region of interest" description="Disordered" evidence="1">
    <location>
        <begin position="182"/>
        <end position="215"/>
    </location>
</feature>